<reference evidence="1 2" key="1">
    <citation type="journal article" date="2019" name="Sci. Rep.">
        <title>Orb-weaving spider Araneus ventricosus genome elucidates the spidroin gene catalogue.</title>
        <authorList>
            <person name="Kono N."/>
            <person name="Nakamura H."/>
            <person name="Ohtoshi R."/>
            <person name="Moran D.A.P."/>
            <person name="Shinohara A."/>
            <person name="Yoshida Y."/>
            <person name="Fujiwara M."/>
            <person name="Mori M."/>
            <person name="Tomita M."/>
            <person name="Arakawa K."/>
        </authorList>
    </citation>
    <scope>NUCLEOTIDE SEQUENCE [LARGE SCALE GENOMIC DNA]</scope>
</reference>
<proteinExistence type="predicted"/>
<accession>A0A4Y2MD89</accession>
<keyword evidence="2" id="KW-1185">Reference proteome</keyword>
<comment type="caution">
    <text evidence="1">The sequence shown here is derived from an EMBL/GenBank/DDBJ whole genome shotgun (WGS) entry which is preliminary data.</text>
</comment>
<evidence type="ECO:0000313" key="1">
    <source>
        <dbReference type="EMBL" id="GBN24563.1"/>
    </source>
</evidence>
<organism evidence="1 2">
    <name type="scientific">Araneus ventricosus</name>
    <name type="common">Orbweaver spider</name>
    <name type="synonym">Epeira ventricosa</name>
    <dbReference type="NCBI Taxonomy" id="182803"/>
    <lineage>
        <taxon>Eukaryota</taxon>
        <taxon>Metazoa</taxon>
        <taxon>Ecdysozoa</taxon>
        <taxon>Arthropoda</taxon>
        <taxon>Chelicerata</taxon>
        <taxon>Arachnida</taxon>
        <taxon>Araneae</taxon>
        <taxon>Araneomorphae</taxon>
        <taxon>Entelegynae</taxon>
        <taxon>Araneoidea</taxon>
        <taxon>Araneidae</taxon>
        <taxon>Araneus</taxon>
    </lineage>
</organism>
<gene>
    <name evidence="1" type="ORF">AVEN_246507_1</name>
</gene>
<dbReference type="EMBL" id="BGPR01007139">
    <property type="protein sequence ID" value="GBN24563.1"/>
    <property type="molecule type" value="Genomic_DNA"/>
</dbReference>
<protein>
    <submittedName>
        <fullName evidence="1">Uncharacterized protein</fullName>
    </submittedName>
</protein>
<sequence>MANKDLNFSIRARLNTLDIFVQPQKFQGYEFPEGYMREILCLRTEQVLPAVFIPLISVRRRTCSALCREHRLWVKNKWQIFLFTNEFQLNLNTDYRCTLIWYEPGARFLATNIQKEITMAVEV</sequence>
<dbReference type="AlphaFoldDB" id="A0A4Y2MD89"/>
<dbReference type="Proteomes" id="UP000499080">
    <property type="component" value="Unassembled WGS sequence"/>
</dbReference>
<evidence type="ECO:0000313" key="2">
    <source>
        <dbReference type="Proteomes" id="UP000499080"/>
    </source>
</evidence>
<name>A0A4Y2MD89_ARAVE</name>